<evidence type="ECO:0000256" key="8">
    <source>
        <dbReference type="ARBA" id="ARBA00022837"/>
    </source>
</evidence>
<dbReference type="Pfam" id="PF08414">
    <property type="entry name" value="NADPH_Ox"/>
    <property type="match status" value="1"/>
</dbReference>
<evidence type="ECO:0008006" key="18">
    <source>
        <dbReference type="Google" id="ProtNLM"/>
    </source>
</evidence>
<feature type="transmembrane region" description="Helical" evidence="14">
    <location>
        <begin position="520"/>
        <end position="537"/>
    </location>
</feature>
<feature type="transmembrane region" description="Helical" evidence="14">
    <location>
        <begin position="385"/>
        <end position="405"/>
    </location>
</feature>
<dbReference type="GO" id="GO:0004601">
    <property type="term" value="F:peroxidase activity"/>
    <property type="evidence" value="ECO:0007669"/>
    <property type="project" value="UniProtKB-KW"/>
</dbReference>
<dbReference type="InterPro" id="IPR017927">
    <property type="entry name" value="FAD-bd_FR_type"/>
</dbReference>
<feature type="transmembrane region" description="Helical" evidence="14">
    <location>
        <begin position="450"/>
        <end position="468"/>
    </location>
</feature>
<feature type="transmembrane region" description="Helical" evidence="14">
    <location>
        <begin position="305"/>
        <end position="324"/>
    </location>
</feature>
<dbReference type="InterPro" id="IPR013112">
    <property type="entry name" value="FAD-bd_8"/>
</dbReference>
<evidence type="ECO:0000256" key="2">
    <source>
        <dbReference type="ARBA" id="ARBA00007975"/>
    </source>
</evidence>
<dbReference type="OrthoDB" id="167398at2759"/>
<dbReference type="InterPro" id="IPR002048">
    <property type="entry name" value="EF_hand_dom"/>
</dbReference>
<keyword evidence="10 14" id="KW-1133">Transmembrane helix</keyword>
<protein>
    <recommendedName>
        <fullName evidence="18">FAD-binding FR-type domain-containing protein</fullName>
    </recommendedName>
</protein>
<evidence type="ECO:0000256" key="11">
    <source>
        <dbReference type="ARBA" id="ARBA00023002"/>
    </source>
</evidence>
<evidence type="ECO:0000256" key="14">
    <source>
        <dbReference type="SAM" id="Phobius"/>
    </source>
</evidence>
<evidence type="ECO:0000259" key="15">
    <source>
        <dbReference type="PROSITE" id="PS50222"/>
    </source>
</evidence>
<organism evidence="17">
    <name type="scientific">Setaria italica</name>
    <name type="common">Foxtail millet</name>
    <name type="synonym">Panicum italicum</name>
    <dbReference type="NCBI Taxonomy" id="4555"/>
    <lineage>
        <taxon>Eukaryota</taxon>
        <taxon>Viridiplantae</taxon>
        <taxon>Streptophyta</taxon>
        <taxon>Embryophyta</taxon>
        <taxon>Tracheophyta</taxon>
        <taxon>Spermatophyta</taxon>
        <taxon>Magnoliopsida</taxon>
        <taxon>Liliopsida</taxon>
        <taxon>Poales</taxon>
        <taxon>Poaceae</taxon>
        <taxon>PACMAD clade</taxon>
        <taxon>Panicoideae</taxon>
        <taxon>Panicodae</taxon>
        <taxon>Paniceae</taxon>
        <taxon>Cenchrinae</taxon>
        <taxon>Setaria</taxon>
    </lineage>
</organism>
<dbReference type="GO" id="GO:0009653">
    <property type="term" value="P:anatomical structure morphogenesis"/>
    <property type="evidence" value="ECO:0007669"/>
    <property type="project" value="UniProtKB-ARBA"/>
</dbReference>
<keyword evidence="5 14" id="KW-0812">Transmembrane</keyword>
<dbReference type="CDD" id="cd06186">
    <property type="entry name" value="NOX_Duox_like_FAD_NADP"/>
    <property type="match status" value="1"/>
</dbReference>
<dbReference type="FunFam" id="2.40.30.10:FF:000059">
    <property type="entry name" value="dual oxidase isoform X1"/>
    <property type="match status" value="1"/>
</dbReference>
<dbReference type="GO" id="GO:0016020">
    <property type="term" value="C:membrane"/>
    <property type="evidence" value="ECO:0007669"/>
    <property type="project" value="UniProtKB-SubCell"/>
</dbReference>
<evidence type="ECO:0000256" key="7">
    <source>
        <dbReference type="ARBA" id="ARBA00022827"/>
    </source>
</evidence>
<dbReference type="SFLD" id="SFLDG01169">
    <property type="entry name" value="NADPH_oxidase_subgroup_(NOX)"/>
    <property type="match status" value="1"/>
</dbReference>
<dbReference type="STRING" id="4555.A0A368S966"/>
<dbReference type="SUPFAM" id="SSF47473">
    <property type="entry name" value="EF-hand"/>
    <property type="match status" value="1"/>
</dbReference>
<evidence type="ECO:0000256" key="3">
    <source>
        <dbReference type="ARBA" id="ARBA00022559"/>
    </source>
</evidence>
<feature type="transmembrane region" description="Helical" evidence="14">
    <location>
        <begin position="488"/>
        <end position="508"/>
    </location>
</feature>
<proteinExistence type="inferred from homology"/>
<keyword evidence="7" id="KW-0274">FAD</keyword>
<dbReference type="GO" id="GO:0005509">
    <property type="term" value="F:calcium ion binding"/>
    <property type="evidence" value="ECO:0007669"/>
    <property type="project" value="InterPro"/>
</dbReference>
<name>A0A368S966_SETIT</name>
<dbReference type="InterPro" id="IPR013130">
    <property type="entry name" value="Fe3_Rdtase_TM_dom"/>
</dbReference>
<reference evidence="17" key="1">
    <citation type="journal article" date="2012" name="Nat. Biotechnol.">
        <title>Reference genome sequence of the model plant Setaria.</title>
        <authorList>
            <person name="Bennetzen J.L."/>
            <person name="Schmutz J."/>
            <person name="Wang H."/>
            <person name="Percifield R."/>
            <person name="Hawkins J."/>
            <person name="Pontaroli A.C."/>
            <person name="Estep M."/>
            <person name="Feng L."/>
            <person name="Vaughn J.N."/>
            <person name="Grimwood J."/>
            <person name="Jenkins J."/>
            <person name="Barry K."/>
            <person name="Lindquist E."/>
            <person name="Hellsten U."/>
            <person name="Deshpande S."/>
            <person name="Wang X."/>
            <person name="Wu X."/>
            <person name="Mitros T."/>
            <person name="Triplett J."/>
            <person name="Yang X."/>
            <person name="Ye C.Y."/>
            <person name="Mauro-Herrera M."/>
            <person name="Wang L."/>
            <person name="Li P."/>
            <person name="Sharma M."/>
            <person name="Sharma R."/>
            <person name="Ronald P.C."/>
            <person name="Panaud O."/>
            <person name="Kellogg E.A."/>
            <person name="Brutnell T.P."/>
            <person name="Doust A.N."/>
            <person name="Tuskan G.A."/>
            <person name="Rokhsar D."/>
            <person name="Devos K.M."/>
        </authorList>
    </citation>
    <scope>NUCLEOTIDE SEQUENCE [LARGE SCALE GENOMIC DNA]</scope>
    <source>
        <strain evidence="17">Yugu1</strain>
    </source>
</reference>
<keyword evidence="3" id="KW-0575">Peroxidase</keyword>
<dbReference type="SUPFAM" id="SSF52343">
    <property type="entry name" value="Ferredoxin reductase-like, C-terminal NADP-linked domain"/>
    <property type="match status" value="1"/>
</dbReference>
<feature type="domain" description="EF-hand" evidence="15">
    <location>
        <begin position="189"/>
        <end position="224"/>
    </location>
</feature>
<dbReference type="InterPro" id="IPR039261">
    <property type="entry name" value="FNR_nucleotide-bd"/>
</dbReference>
<accession>A0A368S966</accession>
<dbReference type="InterPro" id="IPR050369">
    <property type="entry name" value="RBOH/FRE"/>
</dbReference>
<dbReference type="Pfam" id="PF08030">
    <property type="entry name" value="NAD_binding_6"/>
    <property type="match status" value="1"/>
</dbReference>
<dbReference type="KEGG" id="sita:101785755"/>
<evidence type="ECO:0000256" key="13">
    <source>
        <dbReference type="SAM" id="MobiDB-lite"/>
    </source>
</evidence>
<dbReference type="PANTHER" id="PTHR11972:SF197">
    <property type="entry name" value="RESPIRATORY BURST OXIDASE HOMOLOG PROTEIN D"/>
    <property type="match status" value="1"/>
</dbReference>
<evidence type="ECO:0000256" key="6">
    <source>
        <dbReference type="ARBA" id="ARBA00022723"/>
    </source>
</evidence>
<dbReference type="FunFam" id="3.40.50.80:FF:000007">
    <property type="entry name" value="Respiratory burst oxidase protein A"/>
    <property type="match status" value="1"/>
</dbReference>
<dbReference type="GO" id="GO:0042742">
    <property type="term" value="P:defense response to bacterium"/>
    <property type="evidence" value="ECO:0007669"/>
    <property type="project" value="UniProtKB-ARBA"/>
</dbReference>
<dbReference type="Gene3D" id="1.10.238.10">
    <property type="entry name" value="EF-hand"/>
    <property type="match status" value="1"/>
</dbReference>
<keyword evidence="11" id="KW-0560">Oxidoreductase</keyword>
<keyword evidence="6" id="KW-0479">Metal-binding</keyword>
<dbReference type="AlphaFoldDB" id="A0A368S966"/>
<dbReference type="Pfam" id="PF01794">
    <property type="entry name" value="Ferric_reduct"/>
    <property type="match status" value="1"/>
</dbReference>
<feature type="domain" description="FAD-binding FR-type" evidence="16">
    <location>
        <begin position="542"/>
        <end position="668"/>
    </location>
</feature>
<comment type="subcellular location">
    <subcellularLocation>
        <location evidence="1">Membrane</location>
        <topology evidence="1">Multi-pass membrane protein</topology>
    </subcellularLocation>
</comment>
<dbReference type="GO" id="GO:0016175">
    <property type="term" value="F:superoxide-generating NAD(P)H oxidase activity"/>
    <property type="evidence" value="ECO:0007669"/>
    <property type="project" value="UniProtKB-ARBA"/>
</dbReference>
<dbReference type="Pfam" id="PF08022">
    <property type="entry name" value="FAD_binding_8"/>
    <property type="match status" value="1"/>
</dbReference>
<comment type="similarity">
    <text evidence="2">Belongs to the RBOH (TC 5.B.1.3) family.</text>
</comment>
<dbReference type="PROSITE" id="PS50222">
    <property type="entry name" value="EF_HAND_2"/>
    <property type="match status" value="1"/>
</dbReference>
<reference evidence="17" key="2">
    <citation type="submission" date="2015-07" db="EMBL/GenBank/DDBJ databases">
        <authorList>
            <person name="Noorani M."/>
        </authorList>
    </citation>
    <scope>NUCLEOTIDE SEQUENCE</scope>
    <source>
        <strain evidence="17">Yugu1</strain>
    </source>
</reference>
<evidence type="ECO:0000256" key="9">
    <source>
        <dbReference type="ARBA" id="ARBA00022857"/>
    </source>
</evidence>
<feature type="transmembrane region" description="Helical" evidence="14">
    <location>
        <begin position="674"/>
        <end position="691"/>
    </location>
</feature>
<dbReference type="Gene3D" id="3.40.50.80">
    <property type="entry name" value="Nucleotide-binding domain of ferredoxin-NADP reductase (FNR) module"/>
    <property type="match status" value="1"/>
</dbReference>
<keyword evidence="8" id="KW-0106">Calcium</keyword>
<dbReference type="PANTHER" id="PTHR11972">
    <property type="entry name" value="NADPH OXIDASE"/>
    <property type="match status" value="1"/>
</dbReference>
<keyword evidence="9" id="KW-0521">NADP</keyword>
<sequence>MDNHRKAADAAGASSVGDDIVEMASVGPARLAESEFVVPSQPAAFDNDDVVEITLLDVRDDSVVAVHGVQPAAGGDDSPVAASTGPRGGGSAAPRADRSLFGSVHRLKGLNFVRGGAGADWAAVEKRFNHLQVDDHLFSYAFGRCIGIKGSEEFAHQLFHALARRRGICGNSITKAELRQFWDQISNTSAEIRLQTFFDMVVKNTDGRITEEDVKEIIALSASSNKLSKIMEHADDYAYLIMEELDPSNMGYIRQENLEMLLLQAPSQSVSQTLRESLRPAAEPNPLRRWYRSTQYFLEDNWKRVWVVLMWLSICTGLFTWKFVQYRRRYVFEVMGHCICVAKGGAETLKFNMALILLPVCRNTITWIRNLTFVTRVVPLDDNNLINFHEVVAVGIAVGVGLHILPHLTCNFPRLLHAADAQYAPLAQYFSTSRNWRPPSYWWFLRGTEGWTGLTMLVLMVIVFTLALPSLRRGRIWRLRRLTGFNAFWYSHHLFVVVYTLLIVHGHFLYLTKKWYKKSTWMYLAMPMVLYACERLARVVRSTMLPVKILKVVVYPGNVLSLHFSKPQGFRYESGQYIFINCPAVSPLQWHPFYITSAPQDNYVSIHSRTLGDWTRELKSNFATLCRPPMEGESGLLRAEYNCNAGAMLNPRFPKVLIDGPYASSSQDYKKYEVVLLIGLGIGATALISIIKDTINNMKQLDADLEYGAASNYSVSLTSFRTRRIYFYWITREQGSSEWFRDVMDEVAETDKKGVIELHSYFTSIYEEGDARSALIAALQSLNYAKNGIDIVSGTRVKTHFARPNWCNVYKRIALNHRDQRVGVFYCGAPVLEEELRDLARDFSRKTTTKFDFHKEYI</sequence>
<evidence type="ECO:0000256" key="4">
    <source>
        <dbReference type="ARBA" id="ARBA00022630"/>
    </source>
</evidence>
<dbReference type="EMBL" id="CM003535">
    <property type="protein sequence ID" value="RCV38967.1"/>
    <property type="molecule type" value="Genomic_DNA"/>
</dbReference>
<dbReference type="InterPro" id="IPR013623">
    <property type="entry name" value="NADPH_Ox"/>
</dbReference>
<keyword evidence="4" id="KW-0285">Flavoprotein</keyword>
<dbReference type="PRINTS" id="PR00466">
    <property type="entry name" value="GP91PHOX"/>
</dbReference>
<evidence type="ECO:0000259" key="16">
    <source>
        <dbReference type="PROSITE" id="PS51384"/>
    </source>
</evidence>
<dbReference type="InterPro" id="IPR000778">
    <property type="entry name" value="Cyt_b245_heavy_chain"/>
</dbReference>
<dbReference type="PROSITE" id="PS51384">
    <property type="entry name" value="FAD_FR"/>
    <property type="match status" value="1"/>
</dbReference>
<keyword evidence="12 14" id="KW-0472">Membrane</keyword>
<evidence type="ECO:0000256" key="1">
    <source>
        <dbReference type="ARBA" id="ARBA00004141"/>
    </source>
</evidence>
<gene>
    <name evidence="17" type="ORF">SETIT_8G185000v2</name>
</gene>
<evidence type="ECO:0000256" key="5">
    <source>
        <dbReference type="ARBA" id="ARBA00022692"/>
    </source>
</evidence>
<dbReference type="InterPro" id="IPR017938">
    <property type="entry name" value="Riboflavin_synthase-like_b-brl"/>
</dbReference>
<dbReference type="Gene3D" id="2.40.30.10">
    <property type="entry name" value="Translation factors"/>
    <property type="match status" value="1"/>
</dbReference>
<feature type="region of interest" description="Disordered" evidence="13">
    <location>
        <begin position="69"/>
        <end position="95"/>
    </location>
</feature>
<evidence type="ECO:0000256" key="12">
    <source>
        <dbReference type="ARBA" id="ARBA00023136"/>
    </source>
</evidence>
<evidence type="ECO:0000256" key="10">
    <source>
        <dbReference type="ARBA" id="ARBA00022989"/>
    </source>
</evidence>
<dbReference type="InterPro" id="IPR011992">
    <property type="entry name" value="EF-hand-dom_pair"/>
</dbReference>
<evidence type="ECO:0000313" key="17">
    <source>
        <dbReference type="EMBL" id="RCV38967.1"/>
    </source>
</evidence>
<dbReference type="SMR" id="A0A368S966"/>
<dbReference type="SUPFAM" id="SSF63380">
    <property type="entry name" value="Riboflavin synthase domain-like"/>
    <property type="match status" value="1"/>
</dbReference>
<dbReference type="InterPro" id="IPR013121">
    <property type="entry name" value="Fe_red_NAD-bd_6"/>
</dbReference>